<comment type="similarity">
    <text evidence="4">Belongs to the cysteine synthase/cystathionine beta-synthase family. SbnA subfamily.</text>
</comment>
<evidence type="ECO:0000256" key="6">
    <source>
        <dbReference type="ARBA" id="ARBA00012331"/>
    </source>
</evidence>
<dbReference type="InterPro" id="IPR001216">
    <property type="entry name" value="P-phosphate_BS"/>
</dbReference>
<comment type="cofactor">
    <cofactor evidence="1">
        <name>pyridoxal 5'-phosphate</name>
        <dbReference type="ChEBI" id="CHEBI:597326"/>
    </cofactor>
</comment>
<gene>
    <name evidence="11" type="ORF">BSK56_13735</name>
</gene>
<evidence type="ECO:0000256" key="5">
    <source>
        <dbReference type="ARBA" id="ARBA00011738"/>
    </source>
</evidence>
<protein>
    <recommendedName>
        <fullName evidence="7">N-(2-amino-2-carboxyethyl)-L-glutamate synthase</fullName>
        <ecNumber evidence="6">2.5.1.140</ecNumber>
    </recommendedName>
</protein>
<organism evidence="11 12">
    <name type="scientific">Paenibacillus borealis</name>
    <dbReference type="NCBI Taxonomy" id="160799"/>
    <lineage>
        <taxon>Bacteria</taxon>
        <taxon>Bacillati</taxon>
        <taxon>Bacillota</taxon>
        <taxon>Bacilli</taxon>
        <taxon>Bacillales</taxon>
        <taxon>Paenibacillaceae</taxon>
        <taxon>Paenibacillus</taxon>
    </lineage>
</organism>
<dbReference type="InterPro" id="IPR001926">
    <property type="entry name" value="TrpB-like_PALP"/>
</dbReference>
<feature type="domain" description="Tryptophan synthase beta chain-like PALP" evidence="10">
    <location>
        <begin position="8"/>
        <end position="295"/>
    </location>
</feature>
<keyword evidence="12" id="KW-1185">Reference proteome</keyword>
<dbReference type="Pfam" id="PF00291">
    <property type="entry name" value="PALP"/>
    <property type="match status" value="1"/>
</dbReference>
<keyword evidence="8" id="KW-0808">Transferase</keyword>
<keyword evidence="9" id="KW-0663">Pyridoxal phosphate</keyword>
<sequence length="339" mass="36936">MIYSSVIDLIGSTPVVALHTIAPSDGAQVFVKIEGFNPGGSMKDRTAFNIIRQAEASGDLQPGGVIVESSSGNLAIGLAMIARIKGYRMIAVVDPKINRVNLRILQAYGAEIRMVNHPDKNGNYLAARLELVQSLSEQLEHVYWPNQYNNPANPEAHRLGTAREIFQDFGQDLDWVVTPVGTAGLSTGCSMGLKELIPDIKVMAVDAEGSVIFGTPPGPRLQVGLGAAVVPGNLRPEFFDKVVHVTDREAFQMTRRLALEEGILAGGSSGSAIHAGIQLAKSLPPSQKVLIILPDRGERYYDTIFSDAWLEEHDILMDEDIKDRYVNLHSTIPEMRISQ</sequence>
<comment type="pathway">
    <text evidence="3">Siderophore biosynthesis.</text>
</comment>
<name>A0ABX3H9R8_PAEBO</name>
<dbReference type="Gene3D" id="3.40.50.1100">
    <property type="match status" value="2"/>
</dbReference>
<dbReference type="InterPro" id="IPR050214">
    <property type="entry name" value="Cys_Synth/Cystath_Beta-Synth"/>
</dbReference>
<dbReference type="InterPro" id="IPR023927">
    <property type="entry name" value="SbnA"/>
</dbReference>
<evidence type="ECO:0000259" key="10">
    <source>
        <dbReference type="Pfam" id="PF00291"/>
    </source>
</evidence>
<dbReference type="PROSITE" id="PS00901">
    <property type="entry name" value="CYS_SYNTHASE"/>
    <property type="match status" value="1"/>
</dbReference>
<evidence type="ECO:0000256" key="8">
    <source>
        <dbReference type="ARBA" id="ARBA00022679"/>
    </source>
</evidence>
<dbReference type="EC" id="2.5.1.140" evidence="6"/>
<evidence type="ECO:0000256" key="3">
    <source>
        <dbReference type="ARBA" id="ARBA00004924"/>
    </source>
</evidence>
<evidence type="ECO:0000256" key="9">
    <source>
        <dbReference type="ARBA" id="ARBA00022898"/>
    </source>
</evidence>
<evidence type="ECO:0000256" key="4">
    <source>
        <dbReference type="ARBA" id="ARBA00008519"/>
    </source>
</evidence>
<reference evidence="11 12" key="1">
    <citation type="submission" date="2016-10" db="EMBL/GenBank/DDBJ databases">
        <title>Paenibacillus species isolates.</title>
        <authorList>
            <person name="Beno S.M."/>
        </authorList>
    </citation>
    <scope>NUCLEOTIDE SEQUENCE [LARGE SCALE GENOMIC DNA]</scope>
    <source>
        <strain evidence="11 12">FSL H7-0744</strain>
    </source>
</reference>
<dbReference type="SUPFAM" id="SSF53686">
    <property type="entry name" value="Tryptophan synthase beta subunit-like PLP-dependent enzymes"/>
    <property type="match status" value="1"/>
</dbReference>
<dbReference type="EMBL" id="MPTB01000016">
    <property type="protein sequence ID" value="OMD47240.1"/>
    <property type="molecule type" value="Genomic_DNA"/>
</dbReference>
<dbReference type="PANTHER" id="PTHR10314">
    <property type="entry name" value="CYSTATHIONINE BETA-SYNTHASE"/>
    <property type="match status" value="1"/>
</dbReference>
<evidence type="ECO:0000313" key="12">
    <source>
        <dbReference type="Proteomes" id="UP000187412"/>
    </source>
</evidence>
<comment type="caution">
    <text evidence="11">The sequence shown here is derived from an EMBL/GenBank/DDBJ whole genome shotgun (WGS) entry which is preliminary data.</text>
</comment>
<evidence type="ECO:0000313" key="11">
    <source>
        <dbReference type="EMBL" id="OMD47240.1"/>
    </source>
</evidence>
<evidence type="ECO:0000256" key="2">
    <source>
        <dbReference type="ARBA" id="ARBA00004056"/>
    </source>
</evidence>
<dbReference type="Proteomes" id="UP000187412">
    <property type="component" value="Unassembled WGS sequence"/>
</dbReference>
<comment type="subunit">
    <text evidence="5">Homodimer.</text>
</comment>
<proteinExistence type="inferred from homology"/>
<dbReference type="RefSeq" id="WP_076111061.1">
    <property type="nucleotide sequence ID" value="NZ_MPTB01000016.1"/>
</dbReference>
<evidence type="ECO:0000256" key="1">
    <source>
        <dbReference type="ARBA" id="ARBA00001933"/>
    </source>
</evidence>
<dbReference type="CDD" id="cd01561">
    <property type="entry name" value="CBS_like"/>
    <property type="match status" value="1"/>
</dbReference>
<dbReference type="NCBIfam" id="TIGR03945">
    <property type="entry name" value="PLP_SbnA_fam"/>
    <property type="match status" value="1"/>
</dbReference>
<evidence type="ECO:0000256" key="7">
    <source>
        <dbReference type="ARBA" id="ARBA00016985"/>
    </source>
</evidence>
<comment type="function">
    <text evidence="2">Catalyzes the synthesis of N-((2S)-2-amino-2-carboxyethyl)-L-glutamate (ACEGA) from O-phospho-L-serine and L-glutamate. Involved in the biosynthesis of L-2,3-diaminopropionic acid (L-Dap), a precursor of staphyloferrin B and antibiotics.</text>
</comment>
<dbReference type="InterPro" id="IPR036052">
    <property type="entry name" value="TrpB-like_PALP_sf"/>
</dbReference>
<accession>A0ABX3H9R8</accession>